<evidence type="ECO:0000256" key="1">
    <source>
        <dbReference type="SAM" id="MobiDB-lite"/>
    </source>
</evidence>
<feature type="compositionally biased region" description="Acidic residues" evidence="1">
    <location>
        <begin position="80"/>
        <end position="90"/>
    </location>
</feature>
<dbReference type="GeneID" id="20179669"/>
<organism evidence="2 3">
    <name type="scientific">Phytophthora nicotianae (strain INRA-310)</name>
    <name type="common">Phytophthora parasitica</name>
    <dbReference type="NCBI Taxonomy" id="761204"/>
    <lineage>
        <taxon>Eukaryota</taxon>
        <taxon>Sar</taxon>
        <taxon>Stramenopiles</taxon>
        <taxon>Oomycota</taxon>
        <taxon>Peronosporomycetes</taxon>
        <taxon>Peronosporales</taxon>
        <taxon>Peronosporaceae</taxon>
        <taxon>Phytophthora</taxon>
    </lineage>
</organism>
<evidence type="ECO:0000313" key="2">
    <source>
        <dbReference type="EMBL" id="ETN10995.1"/>
    </source>
</evidence>
<dbReference type="VEuPathDB" id="FungiDB:PPTG_10012"/>
<protein>
    <submittedName>
        <fullName evidence="2">Uncharacterized protein</fullName>
    </submittedName>
</protein>
<reference evidence="3" key="1">
    <citation type="submission" date="2011-12" db="EMBL/GenBank/DDBJ databases">
        <authorList>
            <consortium name="The Broad Institute Genome Sequencing Platform"/>
            <person name="Russ C."/>
            <person name="Tyler B."/>
            <person name="Panabieres F."/>
            <person name="Shan W."/>
            <person name="Tripathy S."/>
            <person name="Grunwald N."/>
            <person name="Machado M."/>
            <person name="Young S.K."/>
            <person name="Zeng Q."/>
            <person name="Gargeya S."/>
            <person name="Fitzgerald M."/>
            <person name="Haas B."/>
            <person name="Abouelleil A."/>
            <person name="Alvarado L."/>
            <person name="Arachchi H.M."/>
            <person name="Berlin A."/>
            <person name="Chapman S.B."/>
            <person name="Gearin G."/>
            <person name="Goldberg J."/>
            <person name="Griggs A."/>
            <person name="Gujja S."/>
            <person name="Hansen M."/>
            <person name="Heiman D."/>
            <person name="Howarth C."/>
            <person name="Larimer J."/>
            <person name="Lui A."/>
            <person name="MacDonald P.J.P."/>
            <person name="McCowen C."/>
            <person name="Montmayeur A."/>
            <person name="Murphy C."/>
            <person name="Neiman D."/>
            <person name="Pearson M."/>
            <person name="Priest M."/>
            <person name="Roberts A."/>
            <person name="Saif S."/>
            <person name="Shea T."/>
            <person name="Sisk P."/>
            <person name="Stolte C."/>
            <person name="Sykes S."/>
            <person name="Wortman J."/>
            <person name="Nusbaum C."/>
            <person name="Birren B."/>
        </authorList>
    </citation>
    <scope>NUCLEOTIDE SEQUENCE [LARGE SCALE GENOMIC DNA]</scope>
    <source>
        <strain evidence="3">INRA-310</strain>
    </source>
</reference>
<dbReference type="OrthoDB" id="129416at2759"/>
<proteinExistence type="predicted"/>
<name>W2QFD9_PHYN3</name>
<reference evidence="2 3" key="2">
    <citation type="submission" date="2013-11" db="EMBL/GenBank/DDBJ databases">
        <title>The Genome Sequence of Phytophthora parasitica INRA-310.</title>
        <authorList>
            <consortium name="The Broad Institute Genomics Platform"/>
            <person name="Russ C."/>
            <person name="Tyler B."/>
            <person name="Panabieres F."/>
            <person name="Shan W."/>
            <person name="Tripathy S."/>
            <person name="Grunwald N."/>
            <person name="Machado M."/>
            <person name="Johnson C.S."/>
            <person name="Arredondo F."/>
            <person name="Hong C."/>
            <person name="Coffey M."/>
            <person name="Young S.K."/>
            <person name="Zeng Q."/>
            <person name="Gargeya S."/>
            <person name="Fitzgerald M."/>
            <person name="Abouelleil A."/>
            <person name="Alvarado L."/>
            <person name="Chapman S.B."/>
            <person name="Gainer-Dewar J."/>
            <person name="Goldberg J."/>
            <person name="Griggs A."/>
            <person name="Gujja S."/>
            <person name="Hansen M."/>
            <person name="Howarth C."/>
            <person name="Imamovic A."/>
            <person name="Ireland A."/>
            <person name="Larimer J."/>
            <person name="McCowan C."/>
            <person name="Murphy C."/>
            <person name="Pearson M."/>
            <person name="Poon T.W."/>
            <person name="Priest M."/>
            <person name="Roberts A."/>
            <person name="Saif S."/>
            <person name="Shea T."/>
            <person name="Sykes S."/>
            <person name="Wortman J."/>
            <person name="Nusbaum C."/>
            <person name="Birren B."/>
        </authorList>
    </citation>
    <scope>NUCLEOTIDE SEQUENCE [LARGE SCALE GENOMIC DNA]</scope>
    <source>
        <strain evidence="2 3">INRA-310</strain>
    </source>
</reference>
<dbReference type="AlphaFoldDB" id="W2QFD9"/>
<gene>
    <name evidence="2" type="ORF">PPTG_10012</name>
</gene>
<dbReference type="RefSeq" id="XP_008903506.1">
    <property type="nucleotide sequence ID" value="XM_008905258.1"/>
</dbReference>
<sequence length="148" mass="16297">MEMPRRQGFVTVGSDRYAEWQNLVLQATTDAVSEEEALIGEPAGPMVDHPEYDPPKRNLRCPEAVSNQIAKVSDGKEDENTAEELPEGYETEGLIKTKPIESASELPSANQSLEDDQVCIREGEKLFAEDVDNQMEEAGSPTAMLNEA</sequence>
<accession>W2QFD9</accession>
<dbReference type="Proteomes" id="UP000018817">
    <property type="component" value="Unassembled WGS sequence"/>
</dbReference>
<feature type="region of interest" description="Disordered" evidence="1">
    <location>
        <begin position="39"/>
        <end position="115"/>
    </location>
</feature>
<evidence type="ECO:0000313" key="3">
    <source>
        <dbReference type="Proteomes" id="UP000018817"/>
    </source>
</evidence>
<dbReference type="EMBL" id="KI669580">
    <property type="protein sequence ID" value="ETN10995.1"/>
    <property type="molecule type" value="Genomic_DNA"/>
</dbReference>